<reference evidence="4" key="1">
    <citation type="journal article" date="2013" name="Environ. Microbiol.">
        <title>Microbiota from the distal guts of lean and obese adolescents exhibit partial functional redundancy besides clear differences in community structure.</title>
        <authorList>
            <person name="Ferrer M."/>
            <person name="Ruiz A."/>
            <person name="Lanza F."/>
            <person name="Haange S.B."/>
            <person name="Oberbach A."/>
            <person name="Till H."/>
            <person name="Bargiela R."/>
            <person name="Campoy C."/>
            <person name="Segura M.T."/>
            <person name="Richter M."/>
            <person name="von Bergen M."/>
            <person name="Seifert J."/>
            <person name="Suarez A."/>
        </authorList>
    </citation>
    <scope>NUCLEOTIDE SEQUENCE</scope>
</reference>
<dbReference type="InterPro" id="IPR024455">
    <property type="entry name" value="Phage_capsid"/>
</dbReference>
<comment type="subcellular location">
    <subcellularLocation>
        <location evidence="1">Virion</location>
    </subcellularLocation>
</comment>
<name>K1SIL6_9ZZZZ</name>
<accession>K1SIL6</accession>
<evidence type="ECO:0000256" key="1">
    <source>
        <dbReference type="ARBA" id="ARBA00004328"/>
    </source>
</evidence>
<comment type="caution">
    <text evidence="4">The sequence shown here is derived from an EMBL/GenBank/DDBJ whole genome shotgun (WGS) entry which is preliminary data.</text>
</comment>
<dbReference type="SUPFAM" id="SSF56563">
    <property type="entry name" value="Major capsid protein gp5"/>
    <property type="match status" value="1"/>
</dbReference>
<proteinExistence type="predicted"/>
<organism evidence="4">
    <name type="scientific">human gut metagenome</name>
    <dbReference type="NCBI Taxonomy" id="408170"/>
    <lineage>
        <taxon>unclassified sequences</taxon>
        <taxon>metagenomes</taxon>
        <taxon>organismal metagenomes</taxon>
    </lineage>
</organism>
<keyword evidence="2" id="KW-0946">Virion</keyword>
<gene>
    <name evidence="4" type="ORF">LEA_16299</name>
</gene>
<dbReference type="NCBIfam" id="TIGR01554">
    <property type="entry name" value="major_cap_HK97"/>
    <property type="match status" value="1"/>
</dbReference>
<dbReference type="EMBL" id="AJWY01011138">
    <property type="protein sequence ID" value="EKC53580.1"/>
    <property type="molecule type" value="Genomic_DNA"/>
</dbReference>
<dbReference type="GO" id="GO:0044423">
    <property type="term" value="C:virion component"/>
    <property type="evidence" value="ECO:0007669"/>
    <property type="project" value="UniProtKB-KW"/>
</dbReference>
<dbReference type="Pfam" id="PF05065">
    <property type="entry name" value="Phage_capsid"/>
    <property type="match status" value="1"/>
</dbReference>
<feature type="non-terminal residue" evidence="4">
    <location>
        <position position="1"/>
    </location>
</feature>
<feature type="domain" description="Phage capsid-like C-terminal" evidence="3">
    <location>
        <begin position="4"/>
        <end position="80"/>
    </location>
</feature>
<evidence type="ECO:0000259" key="3">
    <source>
        <dbReference type="Pfam" id="PF05065"/>
    </source>
</evidence>
<sequence>FIRDVQTGDVSHILGRRVIVNESMPDIAASAKPIAFGDFKYYHLRMVQGIRMTVFKEKYADKLEVGFMGHVRADGNLIDAGTHPVKYLEMGAGA</sequence>
<dbReference type="AlphaFoldDB" id="K1SIL6"/>
<dbReference type="InterPro" id="IPR054612">
    <property type="entry name" value="Phage_capsid-like_C"/>
</dbReference>
<evidence type="ECO:0000256" key="2">
    <source>
        <dbReference type="ARBA" id="ARBA00022844"/>
    </source>
</evidence>
<evidence type="ECO:0000313" key="4">
    <source>
        <dbReference type="EMBL" id="EKC53580.1"/>
    </source>
</evidence>
<protein>
    <submittedName>
        <fullName evidence="4">Phage major capsid protein, family</fullName>
    </submittedName>
</protein>